<dbReference type="EMBL" id="BAABUJ010000022">
    <property type="protein sequence ID" value="GAA5802347.1"/>
    <property type="molecule type" value="Genomic_DNA"/>
</dbReference>
<organism evidence="1 2">
    <name type="scientific">Helicostylum pulchrum</name>
    <dbReference type="NCBI Taxonomy" id="562976"/>
    <lineage>
        <taxon>Eukaryota</taxon>
        <taxon>Fungi</taxon>
        <taxon>Fungi incertae sedis</taxon>
        <taxon>Mucoromycota</taxon>
        <taxon>Mucoromycotina</taxon>
        <taxon>Mucoromycetes</taxon>
        <taxon>Mucorales</taxon>
        <taxon>Mucorineae</taxon>
        <taxon>Mucoraceae</taxon>
        <taxon>Helicostylum</taxon>
    </lineage>
</organism>
<comment type="caution">
    <text evidence="1">The sequence shown here is derived from an EMBL/GenBank/DDBJ whole genome shotgun (WGS) entry which is preliminary data.</text>
</comment>
<accession>A0ABP9Y5V1</accession>
<dbReference type="Proteomes" id="UP001476247">
    <property type="component" value="Unassembled WGS sequence"/>
</dbReference>
<sequence>MSLINPKLNRFVSHLTLCGIIGFMYHTNMVFEDINKDLEGLASTTISELFTLKQCMKNIQTECTNCDQKVKDMRGALVHAGRARSFADVDLAEMKKVCQALLNAIQVLVDTNQRVFDQGKSFDISLSKAEKRFKTGHALYTWKYRAMGGAMDTILTGSTLGLLVGVCTTHLLGMYCTSYSKSHIEIILRKLSVDTGEINYTACDSMDSMGEIANLLRDQFELACKNDRTKAESCIRVKKQVENMITDMYVLQNSLYAMKKKAQVNEGYIEKIMRMENVVDLLKL</sequence>
<name>A0ABP9Y5V1_9FUNG</name>
<keyword evidence="2" id="KW-1185">Reference proteome</keyword>
<evidence type="ECO:0000313" key="2">
    <source>
        <dbReference type="Proteomes" id="UP001476247"/>
    </source>
</evidence>
<gene>
    <name evidence="1" type="ORF">HPULCUR_007811</name>
</gene>
<proteinExistence type="predicted"/>
<reference evidence="1 2" key="1">
    <citation type="submission" date="2024-04" db="EMBL/GenBank/DDBJ databases">
        <title>genome sequences of Mucor flavus KT1a and Helicostylum pulchrum KT1b strains isolation_sourced from the surface of a dry-aged beef.</title>
        <authorList>
            <person name="Toyotome T."/>
            <person name="Hosono M."/>
            <person name="Torimaru M."/>
            <person name="Fukuda K."/>
            <person name="Mikami N."/>
        </authorList>
    </citation>
    <scope>NUCLEOTIDE SEQUENCE [LARGE SCALE GENOMIC DNA]</scope>
    <source>
        <strain evidence="1 2">KT1b</strain>
    </source>
</reference>
<evidence type="ECO:0000313" key="1">
    <source>
        <dbReference type="EMBL" id="GAA5802347.1"/>
    </source>
</evidence>
<protein>
    <submittedName>
        <fullName evidence="1">Uncharacterized protein</fullName>
    </submittedName>
</protein>